<dbReference type="Pfam" id="PF12661">
    <property type="entry name" value="hEGF"/>
    <property type="match status" value="1"/>
</dbReference>
<dbReference type="InterPro" id="IPR000436">
    <property type="entry name" value="Sushi_SCR_CCP_dom"/>
</dbReference>
<feature type="disulfide bond" evidence="6">
    <location>
        <begin position="1116"/>
        <end position="1133"/>
    </location>
</feature>
<dbReference type="Proteomes" id="UP001164746">
    <property type="component" value="Chromosome 13"/>
</dbReference>
<dbReference type="SUPFAM" id="SSF49899">
    <property type="entry name" value="Concanavalin A-like lectins/glucanases"/>
    <property type="match status" value="1"/>
</dbReference>
<feature type="domain" description="Laminin G" evidence="9">
    <location>
        <begin position="1347"/>
        <end position="1510"/>
    </location>
</feature>
<keyword evidence="4 6" id="KW-1015">Disulfide bond</keyword>
<feature type="disulfide bond" evidence="7">
    <location>
        <begin position="1569"/>
        <end position="1596"/>
    </location>
</feature>
<dbReference type="SMART" id="SM00327">
    <property type="entry name" value="VWA"/>
    <property type="match status" value="1"/>
</dbReference>
<feature type="disulfide bond" evidence="7">
    <location>
        <begin position="1993"/>
        <end position="2020"/>
    </location>
</feature>
<feature type="disulfide bond" evidence="7">
    <location>
        <begin position="1935"/>
        <end position="1962"/>
    </location>
</feature>
<proteinExistence type="predicted"/>
<dbReference type="PROSITE" id="PS01186">
    <property type="entry name" value="EGF_2"/>
    <property type="match status" value="5"/>
</dbReference>
<dbReference type="SMART" id="SM01411">
    <property type="entry name" value="Ephrin_rec_like"/>
    <property type="match status" value="4"/>
</dbReference>
<organism evidence="15 16">
    <name type="scientific">Mya arenaria</name>
    <name type="common">Soft-shell clam</name>
    <dbReference type="NCBI Taxonomy" id="6604"/>
    <lineage>
        <taxon>Eukaryota</taxon>
        <taxon>Metazoa</taxon>
        <taxon>Spiralia</taxon>
        <taxon>Lophotrochozoa</taxon>
        <taxon>Mollusca</taxon>
        <taxon>Bivalvia</taxon>
        <taxon>Autobranchia</taxon>
        <taxon>Heteroconchia</taxon>
        <taxon>Euheterodonta</taxon>
        <taxon>Imparidentia</taxon>
        <taxon>Neoheterodontei</taxon>
        <taxon>Myida</taxon>
        <taxon>Myoidea</taxon>
        <taxon>Myidae</taxon>
        <taxon>Mya</taxon>
    </lineage>
</organism>
<feature type="domain" description="Sushi" evidence="13">
    <location>
        <begin position="2670"/>
        <end position="2727"/>
    </location>
</feature>
<feature type="disulfide bond" evidence="6">
    <location>
        <begin position="3557"/>
        <end position="3566"/>
    </location>
</feature>
<feature type="disulfide bond" evidence="7">
    <location>
        <begin position="1877"/>
        <end position="1904"/>
    </location>
</feature>
<feature type="domain" description="Sushi" evidence="13">
    <location>
        <begin position="2023"/>
        <end position="2089"/>
    </location>
</feature>
<feature type="domain" description="Sushi" evidence="13">
    <location>
        <begin position="3445"/>
        <end position="3509"/>
    </location>
</feature>
<keyword evidence="3" id="KW-0677">Repeat</keyword>
<dbReference type="InterPro" id="IPR009030">
    <property type="entry name" value="Growth_fac_rcpt_cys_sf"/>
</dbReference>
<protein>
    <submittedName>
        <fullName evidence="15">SVEP1-like protein</fullName>
    </submittedName>
</protein>
<dbReference type="InterPro" id="IPR000152">
    <property type="entry name" value="EGF-type_Asp/Asn_hydroxyl_site"/>
</dbReference>
<feature type="disulfide bond" evidence="7">
    <location>
        <begin position="1816"/>
        <end position="1843"/>
    </location>
</feature>
<dbReference type="Gene3D" id="2.10.70.10">
    <property type="entry name" value="Complement Module, domain 1"/>
    <property type="match status" value="36"/>
</dbReference>
<keyword evidence="1 6" id="KW-0245">EGF-like domain</keyword>
<feature type="disulfide bond" evidence="6">
    <location>
        <begin position="1287"/>
        <end position="1296"/>
    </location>
</feature>
<feature type="disulfide bond" evidence="7">
    <location>
        <begin position="2234"/>
        <end position="2261"/>
    </location>
</feature>
<feature type="domain" description="Sushi" evidence="13">
    <location>
        <begin position="1540"/>
        <end position="1598"/>
    </location>
</feature>
<feature type="disulfide bond" evidence="7">
    <location>
        <begin position="2877"/>
        <end position="2904"/>
    </location>
</feature>
<feature type="domain" description="EGF-like" evidence="10">
    <location>
        <begin position="1299"/>
        <end position="1335"/>
    </location>
</feature>
<feature type="domain" description="Sushi" evidence="13">
    <location>
        <begin position="340"/>
        <end position="418"/>
    </location>
</feature>
<dbReference type="Gene3D" id="3.40.50.410">
    <property type="entry name" value="von Willebrand factor, type A domain"/>
    <property type="match status" value="1"/>
</dbReference>
<dbReference type="PROSITE" id="PS51828">
    <property type="entry name" value="PTX_2"/>
    <property type="match status" value="1"/>
</dbReference>
<dbReference type="Pfam" id="PF00354">
    <property type="entry name" value="Pentaxin"/>
    <property type="match status" value="1"/>
</dbReference>
<name>A0ABY7FSR6_MYAAR</name>
<feature type="chain" id="PRO_5046565738" evidence="8">
    <location>
        <begin position="19"/>
        <end position="3609"/>
    </location>
</feature>
<feature type="domain" description="Sushi" evidence="13">
    <location>
        <begin position="419"/>
        <end position="478"/>
    </location>
</feature>
<feature type="domain" description="Sushi" evidence="13">
    <location>
        <begin position="1846"/>
        <end position="1906"/>
    </location>
</feature>
<feature type="domain" description="Sushi" evidence="13">
    <location>
        <begin position="1722"/>
        <end position="1787"/>
    </location>
</feature>
<evidence type="ECO:0000259" key="10">
    <source>
        <dbReference type="PROSITE" id="PS50026"/>
    </source>
</evidence>
<feature type="domain" description="EGF-like" evidence="10">
    <location>
        <begin position="1223"/>
        <end position="1259"/>
    </location>
</feature>
<feature type="disulfide bond" evidence="7">
    <location>
        <begin position="2698"/>
        <end position="2725"/>
    </location>
</feature>
<feature type="disulfide bond" evidence="7">
    <location>
        <begin position="1848"/>
        <end position="1891"/>
    </location>
</feature>
<feature type="domain" description="EGF-like" evidence="10">
    <location>
        <begin position="1107"/>
        <end position="1145"/>
    </location>
</feature>
<feature type="domain" description="Sushi" evidence="13">
    <location>
        <begin position="3204"/>
        <end position="3261"/>
    </location>
</feature>
<feature type="disulfide bond" evidence="7">
    <location>
        <begin position="3113"/>
        <end position="3140"/>
    </location>
</feature>
<feature type="disulfide bond" evidence="7">
    <location>
        <begin position="389"/>
        <end position="416"/>
    </location>
</feature>
<dbReference type="SMART" id="SM00032">
    <property type="entry name" value="CCP"/>
    <property type="match status" value="37"/>
</dbReference>
<dbReference type="SUPFAM" id="SSF57184">
    <property type="entry name" value="Growth factor receptor domain"/>
    <property type="match status" value="2"/>
</dbReference>
<dbReference type="PROSITE" id="PS50234">
    <property type="entry name" value="VWFA"/>
    <property type="match status" value="1"/>
</dbReference>
<dbReference type="InterPro" id="IPR011641">
    <property type="entry name" value="Tyr-kin_ephrin_A/B_rcpt-like"/>
</dbReference>
<feature type="disulfide bond" evidence="7">
    <location>
        <begin position="2118"/>
        <end position="2145"/>
    </location>
</feature>
<dbReference type="CDD" id="cd00054">
    <property type="entry name" value="EGF_CA"/>
    <property type="match status" value="5"/>
</dbReference>
<dbReference type="PROSITE" id="PS50825">
    <property type="entry name" value="HYR"/>
    <property type="match status" value="2"/>
</dbReference>
<feature type="domain" description="Sushi" evidence="13">
    <location>
        <begin position="2148"/>
        <end position="2205"/>
    </location>
</feature>
<dbReference type="SUPFAM" id="SSF57196">
    <property type="entry name" value="EGF/Laminin"/>
    <property type="match status" value="3"/>
</dbReference>
<feature type="domain" description="Sushi" evidence="13">
    <location>
        <begin position="1788"/>
        <end position="1845"/>
    </location>
</feature>
<dbReference type="PANTHER" id="PTHR45656:SF4">
    <property type="entry name" value="PROTEIN CBR-CLEC-78"/>
    <property type="match status" value="1"/>
</dbReference>
<evidence type="ECO:0000256" key="6">
    <source>
        <dbReference type="PROSITE-ProRule" id="PRU00076"/>
    </source>
</evidence>
<dbReference type="SMART" id="SM00159">
    <property type="entry name" value="PTX"/>
    <property type="match status" value="1"/>
</dbReference>
<dbReference type="SUPFAM" id="SSF57535">
    <property type="entry name" value="Complement control module/SCR domain"/>
    <property type="match status" value="37"/>
</dbReference>
<feature type="domain" description="HYR" evidence="12">
    <location>
        <begin position="542"/>
        <end position="626"/>
    </location>
</feature>
<feature type="disulfide bond" evidence="7">
    <location>
        <begin position="2760"/>
        <end position="2787"/>
    </location>
</feature>
<feature type="disulfide bond" evidence="6">
    <location>
        <begin position="1249"/>
        <end position="1258"/>
    </location>
</feature>
<comment type="caution">
    <text evidence="6">Lacks conserved residue(s) required for the propagation of feature annotation.</text>
</comment>
<dbReference type="PROSITE" id="PS50025">
    <property type="entry name" value="LAM_G_DOMAIN"/>
    <property type="match status" value="1"/>
</dbReference>
<feature type="disulfide bond" evidence="6">
    <location>
        <begin position="1325"/>
        <end position="1334"/>
    </location>
</feature>
<feature type="domain" description="Sushi" evidence="13">
    <location>
        <begin position="479"/>
        <end position="543"/>
    </location>
</feature>
<feature type="domain" description="Sushi" evidence="13">
    <location>
        <begin position="2264"/>
        <end position="2323"/>
    </location>
</feature>
<feature type="domain" description="Sushi" evidence="13">
    <location>
        <begin position="1599"/>
        <end position="1656"/>
    </location>
</feature>
<dbReference type="PROSITE" id="PS01187">
    <property type="entry name" value="EGF_CA"/>
    <property type="match status" value="3"/>
</dbReference>
<dbReference type="InterPro" id="IPR001881">
    <property type="entry name" value="EGF-like_Ca-bd_dom"/>
</dbReference>
<feature type="domain" description="Pentraxin (PTX)" evidence="14">
    <location>
        <begin position="1340"/>
        <end position="1539"/>
    </location>
</feature>
<evidence type="ECO:0000256" key="2">
    <source>
        <dbReference type="ARBA" id="ARBA00022729"/>
    </source>
</evidence>
<evidence type="ECO:0000259" key="12">
    <source>
        <dbReference type="PROSITE" id="PS50825"/>
    </source>
</evidence>
<dbReference type="Pfam" id="PF02494">
    <property type="entry name" value="HYR"/>
    <property type="match status" value="2"/>
</dbReference>
<feature type="domain" description="Sushi" evidence="13">
    <location>
        <begin position="2496"/>
        <end position="2553"/>
    </location>
</feature>
<dbReference type="InterPro" id="IPR001759">
    <property type="entry name" value="PTX_dom"/>
</dbReference>
<feature type="domain" description="Sushi" evidence="13">
    <location>
        <begin position="2907"/>
        <end position="2967"/>
    </location>
</feature>
<dbReference type="PROSITE" id="PS00022">
    <property type="entry name" value="EGF_1"/>
    <property type="match status" value="7"/>
</dbReference>
<dbReference type="InterPro" id="IPR036465">
    <property type="entry name" value="vWFA_dom_sf"/>
</dbReference>
<dbReference type="InterPro" id="IPR013320">
    <property type="entry name" value="ConA-like_dom_sf"/>
</dbReference>
<dbReference type="Gene3D" id="2.10.25.10">
    <property type="entry name" value="Laminin"/>
    <property type="match status" value="7"/>
</dbReference>
<dbReference type="SMART" id="SM00181">
    <property type="entry name" value="EGF"/>
    <property type="match status" value="9"/>
</dbReference>
<dbReference type="PROSITE" id="PS00010">
    <property type="entry name" value="ASX_HYDROXYL"/>
    <property type="match status" value="5"/>
</dbReference>
<dbReference type="Gene3D" id="2.60.120.200">
    <property type="match status" value="1"/>
</dbReference>
<dbReference type="InterPro" id="IPR035976">
    <property type="entry name" value="Sushi/SCR/CCP_sf"/>
</dbReference>
<evidence type="ECO:0000259" key="14">
    <source>
        <dbReference type="PROSITE" id="PS51828"/>
    </source>
</evidence>
<keyword evidence="2 8" id="KW-0732">Signal</keyword>
<dbReference type="InterPro" id="IPR000742">
    <property type="entry name" value="EGF"/>
</dbReference>
<feature type="disulfide bond" evidence="7">
    <location>
        <begin position="2351"/>
        <end position="2378"/>
    </location>
</feature>
<dbReference type="Pfam" id="PF07699">
    <property type="entry name" value="Ephrin_rec_like"/>
    <property type="match status" value="3"/>
</dbReference>
<feature type="disulfide bond" evidence="6">
    <location>
        <begin position="1173"/>
        <end position="1182"/>
    </location>
</feature>
<feature type="disulfide bond" evidence="7">
    <location>
        <begin position="3232"/>
        <end position="3259"/>
    </location>
</feature>
<keyword evidence="7" id="KW-0768">Sushi</keyword>
<feature type="domain" description="Sushi" evidence="13">
    <location>
        <begin position="3262"/>
        <end position="3319"/>
    </location>
</feature>
<dbReference type="EMBL" id="CP111024">
    <property type="protein sequence ID" value="WAR24329.1"/>
    <property type="molecule type" value="Genomic_DNA"/>
</dbReference>
<feature type="domain" description="Sushi" evidence="13">
    <location>
        <begin position="2968"/>
        <end position="3025"/>
    </location>
</feature>
<feature type="domain" description="Sushi" evidence="13">
    <location>
        <begin position="2728"/>
        <end position="2789"/>
    </location>
</feature>
<feature type="disulfide bond" evidence="6">
    <location>
        <begin position="1135"/>
        <end position="1144"/>
    </location>
</feature>
<feature type="disulfide bond" evidence="7">
    <location>
        <begin position="3352"/>
        <end position="3379"/>
    </location>
</feature>
<feature type="domain" description="VWFA" evidence="11">
    <location>
        <begin position="84"/>
        <end position="264"/>
    </location>
</feature>
<feature type="domain" description="EGF-like" evidence="10">
    <location>
        <begin position="1147"/>
        <end position="1183"/>
    </location>
</feature>
<feature type="domain" description="HYR" evidence="12">
    <location>
        <begin position="627"/>
        <end position="705"/>
    </location>
</feature>
<feature type="domain" description="Sushi" evidence="13">
    <location>
        <begin position="706"/>
        <end position="769"/>
    </location>
</feature>
<dbReference type="PANTHER" id="PTHR45656">
    <property type="entry name" value="PROTEIN CBR-CLEC-78"/>
    <property type="match status" value="1"/>
</dbReference>
<dbReference type="PROSITE" id="PS50923">
    <property type="entry name" value="SUSHI"/>
    <property type="match status" value="37"/>
</dbReference>
<feature type="disulfide bond" evidence="7">
    <location>
        <begin position="2176"/>
        <end position="2203"/>
    </location>
</feature>
<evidence type="ECO:0000313" key="15">
    <source>
        <dbReference type="EMBL" id="WAR24329.1"/>
    </source>
</evidence>
<feature type="disulfide bond" evidence="7">
    <location>
        <begin position="2524"/>
        <end position="2551"/>
    </location>
</feature>
<dbReference type="Pfam" id="PF00092">
    <property type="entry name" value="VWA"/>
    <property type="match status" value="1"/>
</dbReference>
<feature type="disulfide bond" evidence="7">
    <location>
        <begin position="2581"/>
        <end position="2608"/>
    </location>
</feature>
<feature type="domain" description="Sushi" evidence="13">
    <location>
        <begin position="2554"/>
        <end position="2610"/>
    </location>
</feature>
<dbReference type="PROSITE" id="PS50026">
    <property type="entry name" value="EGF_3"/>
    <property type="match status" value="7"/>
</dbReference>
<keyword evidence="5" id="KW-0325">Glycoprotein</keyword>
<feature type="domain" description="Sushi" evidence="13">
    <location>
        <begin position="2381"/>
        <end position="2435"/>
    </location>
</feature>
<feature type="domain" description="Sushi" evidence="13">
    <location>
        <begin position="2090"/>
        <end position="2147"/>
    </location>
</feature>
<feature type="disulfide bond" evidence="7">
    <location>
        <begin position="3290"/>
        <end position="3317"/>
    </location>
</feature>
<feature type="domain" description="Sushi" evidence="13">
    <location>
        <begin position="3386"/>
        <end position="3444"/>
    </location>
</feature>
<feature type="domain" description="EGF-like" evidence="10">
    <location>
        <begin position="1185"/>
        <end position="1221"/>
    </location>
</feature>
<dbReference type="InterPro" id="IPR002035">
    <property type="entry name" value="VWF_A"/>
</dbReference>
<sequence length="3609" mass="398054">MYLLRGLVLSVLIGHCFTVFKFSFGDNDDDDDEDDDGPVIFNYNQFLKKPHSVRVDSKSKVETLGRVFKGHIKDLKDGSGGALDLLFLVDSSTSVGKNNFVEEVKFVKKLLSDFTVDVNDTRVSVITFSSRERVIRHIDYLDDAENFRHKCSLVDDLKRIDYSGGGTYTRGALLEAQKVLRNARPEAIKAIFLLTDGFSNGGDPRGEARQLRASGVKIFTFGIQNGNVFELYDMASTPKNESTYILDSFEEFESLANRALHEDLSSGKYVDQPVRKCNRLCVGRDCCDSIATCKCGTHTGKYECLCPRGYYGNGLRGGCHACPTGTYKSHDRPGDVRTCVKCPDENHVTVPGATSMEQCVCRKGYRNFNGYFVNDKCKSVFNAACGLRCKPGYELRGSSLRICREDGSWSGTETKCIMKTCPALMKPKNGNMICTTDDFSFNTVCRFTCDTGYKLVGSRKRTCLAIAYWTGINTRCREITCRPLPVVRDGSVYPPACVAGDVTFGTTCSVTCHHGYSLVGPYGRQCLPEGMWTPATEVSQCVDTSPPFITCPYNIEADTDVNENTATVSWQVPLTVDNSGCVPLLSSIPAVMPPEKFSVGTTKVTYIAEDLNNNKADCHFYIVVKDHQKPTIDRCFSPLPIVSPDEYGVVSWEEPLFSDNSGEEVRIRRSHAPGLFPQGVTEVVYTAYDSSGNSNNCTLKINVIPHPCEYPPVPLNGNRTCYEDSQGVICSFTCRPSYGFAVQPARQYTCAFDNIWEPKDMMPISDCSALELANELIQPASFTFAGLVACQERVELARLEKDFERKITKRVRELCEEGVDCSVRDMETTCRQNTEDGVFIVLGRDKRSMTDQSRQRREATEPEIAAYETKDAIVTFNYVLTGNVKDNTAAPGTEVTRLQEQLVTVFDNIKKTLEKDAKRGDLHLEVDGRQLALHDFQLEGTAEFTSKCPVGTFFNIVKRECESCLRGTFQPEVGQISCFYCPANSSTTEPCETCHRGYYQDTYGQTDCISCPKRHTTLRRGVMDLAECKEKCPAGYLSRTGVSPCWPCPRGSYQPRVGRVSCLQCPRGTDTSDTGATDLAQCHMELSDYPQDVAPALMSDGQQEEIDFNVCISQPCLNGATCKAGLFGATFECDCAPGFSGVFCDQETDECSAAPCLNGGTCQDEKGDYKCLCAPGYTGKKCEKDIDDCSGVECMNGGTCVDQVNGFRCSCPHGYTGAVCEMDIDDCVSDPCSNGGTCVDGPGGYTCTCRSGLRGEQCEIDDDNCASGPCQNEATCVDQVDSYICECPAGYEGVNCEKDVDDCANSPCTPPATCRDLVADYSCECPTGMGGRNCDQVIDVHFQLDFPSTASTTEYAMLDLKPDLTSATACFWMRSDDTTNQGTAFSYANEDGDNIFTLTNYDGWVLYVNSENRTTRAKSNDGQWHHVCVLWSSNRGSWRLYVDGLPSDSGRRLASGQTIKGGGVFVIGQEQDSLGGDFNSAETFIGQLSQLNVWSRELSLTDIENLRTSCEKVMGDVISWTDTSGHVYGMVSETPIEFCKECPKPKSIDYGNEPLWTGLTAGSQVSYSCLIGFTLAGKSRSICLVTGEWEDQAPQCARIQCGHPGFVKNGYIEGTDYTFDNRVRYVCERAFVLVGPETRYCGQFGFWEGDVPRCEEIKCVIPASLLSANTRIKDATPDNKYLPRTEVFFECAPGNKLYTDHSSVFCQTDGTWDISIPTCDPKKCGKPPTIDNGIVELQDKSEFAVGSFLQYQCDFGHRFVKDEPNTNGVVSCQASGAWGDSLPRCEVTTCSIPSNILNGNFTYDALTWLSQVTYTCHLGYEPSHQEIIECFEDGEWSKDPPVCEPVRCKRPDDILHGNIIIPENEVFTYGVEIKYVCSLGYRLVGPEARSCSHNTSWSGEEPVCKPISCGKPDDIDFGQIIGRDYTLNNIIRYVCSEGYEPIGAEERVCRETGKWQNDPPVCNKIHCSIPPVVTNGFYSETSFFFQETVTYQCDKGFQLEGQETLTCLSNKQWSHPAPVCEEIKCPSPPRVENAVYNNAENLELFSIGYRVRYLCDSGYEISLNSLNPIGEIECLNTGFWEANLPECIKRSCEQPPTIDNAIPAFESVTYLSVVTYNCGEGYEIMGNDTIRCDASGSWSEPTPECRAMECTVSELFRNGRADFKDLKLGSVIRYMCNEGYELKGLEVRRCMSNLSWSGAEPECIPVDCGNPELIENGETLFESTVFQSSVTYRCNKGYNLVGQSTVLCNANKKWSEAMPTCDIVHCDRPSRIISNGRMIGDDFSYGATISYDCDVGYYIDGVSNERICQENGQWDRTIIVCAAVECPRLSIRNGQTSGFQTGYGTTLTISCKNGYRLVGPATRTCNKDGTWGSGQTECAKYRCPRFDPPINGEVLVEANSHAMFVCLEGYSLNGVNESTCQDNDTWSSQAPTCDPVECPDVTIAPFSNGRMIYESLTYTSVIQFECDRGYFLAGRRDIECYKDGTWSANIPRCEISTCYPPYVAPHSRFIGDDLTYNATIEFFCEDGFKLNGQIVRTCQDNGLWSGVAPTCELIICPTPQTGNVIIVGTSYSYGDVLEYRCNAGYAIQGPMFRNCTSSGQWSGDEPKCVRSECSTIETFENGGFSVDKYSPGGRVTFFCDEGYRLDGLAFKLCLKQNLEWSNPNPVCRKVQCKNIPSVPNSAPITRDYFFLDEIEYTCLDGFSILGRNRPVCTSNGQFGRNDISCNKISCKQLELPENALYTLSNGQEEGQFDESAQLSCAEGYFGRGVNVQRCQADGSWTQTDFECVIVECPEFGEVHNGRITSNGQTFGSVVDIQCDEGYHLVGKSSRKCEADGNWGDEYQPFCEERQCEEPPPISNGIVLAQSRSVGSEAVFTCNEGYRLHGTERRVCREGGIWEGTDPYCRLIFCEAPPYVENAKEFDSLPQYLYNSEARYVCDTGYKIASGDKVMQCSTDGSWRGTVPTCSLVQCGEPNTIDNGRAIVASHDYLSEAQYLCFPGYRLKGSRNVVCDEKEQWKGNIPACVPIDCRNPPLVANSIITDSGDHTYNNEVSYNCEVGFRLLGERVHKCLETGVWSGIAPICEPISCGTPPKIDNAIYTGNSHRYLDKVTYLCFDGYKIKGNAELQCAYDGSWTGERPECILLQCSPPPVFDHVTTSMTHDGNIGSIATFVCNDGYRLIGSATATCMEDQRWHYEASAPFCVPIDCGLPSQISNGKSVYTRTTFGSSVVFKCNRGFYMATEGELRCGATGQWAGVAAVCAPVNCGQPGLGDHIQVNGISWTFGGVVEFECDAGYAMKGESRAVCTESGQWSNPTPECQRIQCRELVIHENGITLSGNMNSHNHYGDRIVLGCADGFRMVGDAGLECMENGQWSSQLPKCLPVPTGLTCPPAVDIEHSLPVLVGVPFGGRATVECEEGYRPSVANLTVVCGQYNQWSTPSGSCTKVVCGKPRLRDFVNVVRITGASYTYGDVITYHCRAGVQPARYPPSITCLADGTWDGDIACGVSCKRSCQHGGICLGLNRCKCPTGYVGEICEHAICILPCLHGGRCTAPYMCSCPRGYEGVRCQNDRLLACSSLPAENIFFIHAMDFPRDETDELINTTFLFSNHI</sequence>
<evidence type="ECO:0000313" key="16">
    <source>
        <dbReference type="Proteomes" id="UP001164746"/>
    </source>
</evidence>
<feature type="domain" description="Sushi" evidence="13">
    <location>
        <begin position="1965"/>
        <end position="2022"/>
    </location>
</feature>
<gene>
    <name evidence="15" type="ORF">MAR_037998</name>
</gene>
<evidence type="ECO:0000256" key="8">
    <source>
        <dbReference type="SAM" id="SignalP"/>
    </source>
</evidence>
<evidence type="ECO:0000256" key="5">
    <source>
        <dbReference type="ARBA" id="ARBA00023180"/>
    </source>
</evidence>
<feature type="domain" description="Sushi" evidence="13">
    <location>
        <begin position="2324"/>
        <end position="2380"/>
    </location>
</feature>
<evidence type="ECO:0000256" key="1">
    <source>
        <dbReference type="ARBA" id="ARBA00022536"/>
    </source>
</evidence>
<dbReference type="Pfam" id="PF00084">
    <property type="entry name" value="Sushi"/>
    <property type="match status" value="36"/>
</dbReference>
<dbReference type="InterPro" id="IPR003410">
    <property type="entry name" value="HYR_dom"/>
</dbReference>
<keyword evidence="16" id="KW-1185">Reference proteome</keyword>
<evidence type="ECO:0000259" key="13">
    <source>
        <dbReference type="PROSITE" id="PS50923"/>
    </source>
</evidence>
<feature type="domain" description="Sushi" evidence="13">
    <location>
        <begin position="1907"/>
        <end position="1964"/>
    </location>
</feature>
<feature type="domain" description="Sushi" evidence="13">
    <location>
        <begin position="2790"/>
        <end position="2848"/>
    </location>
</feature>
<feature type="domain" description="Sushi" evidence="13">
    <location>
        <begin position="1657"/>
        <end position="1721"/>
    </location>
</feature>
<dbReference type="InterPro" id="IPR051277">
    <property type="entry name" value="SEZ6_CSMD_C4BPB_Regulators"/>
</dbReference>
<dbReference type="InterPro" id="IPR001791">
    <property type="entry name" value="Laminin_G"/>
</dbReference>
<dbReference type="SMART" id="SM00179">
    <property type="entry name" value="EGF_CA"/>
    <property type="match status" value="6"/>
</dbReference>
<feature type="domain" description="Sushi" evidence="13">
    <location>
        <begin position="2611"/>
        <end position="2669"/>
    </location>
</feature>
<feature type="signal peptide" evidence="8">
    <location>
        <begin position="1"/>
        <end position="18"/>
    </location>
</feature>
<feature type="domain" description="EGF-like" evidence="10">
    <location>
        <begin position="3535"/>
        <end position="3567"/>
    </location>
</feature>
<feature type="disulfide bond" evidence="7">
    <location>
        <begin position="2909"/>
        <end position="2952"/>
    </location>
</feature>
<evidence type="ECO:0000256" key="7">
    <source>
        <dbReference type="PROSITE-ProRule" id="PRU00302"/>
    </source>
</evidence>
<dbReference type="PRINTS" id="PR00895">
    <property type="entry name" value="PENTAXIN"/>
</dbReference>
<feature type="domain" description="Sushi" evidence="13">
    <location>
        <begin position="2849"/>
        <end position="2906"/>
    </location>
</feature>
<dbReference type="SUPFAM" id="SSF53300">
    <property type="entry name" value="vWA-like"/>
    <property type="match status" value="1"/>
</dbReference>
<feature type="domain" description="Sushi" evidence="13">
    <location>
        <begin position="3085"/>
        <end position="3142"/>
    </location>
</feature>
<dbReference type="CDD" id="cd01450">
    <property type="entry name" value="vWFA_subfamily_ECM"/>
    <property type="match status" value="1"/>
</dbReference>
<feature type="domain" description="EGF-like" evidence="10">
    <location>
        <begin position="1261"/>
        <end position="1297"/>
    </location>
</feature>
<feature type="disulfide bond" evidence="7">
    <location>
        <begin position="449"/>
        <end position="476"/>
    </location>
</feature>
<dbReference type="InterPro" id="IPR018097">
    <property type="entry name" value="EGF_Ca-bd_CS"/>
</dbReference>
<feature type="domain" description="Sushi" evidence="13">
    <location>
        <begin position="3143"/>
        <end position="3203"/>
    </location>
</feature>
<dbReference type="InterPro" id="IPR013032">
    <property type="entry name" value="EGF-like_CS"/>
</dbReference>
<feature type="domain" description="Sushi" evidence="13">
    <location>
        <begin position="3320"/>
        <end position="3381"/>
    </location>
</feature>
<feature type="disulfide bond" evidence="6">
    <location>
        <begin position="3539"/>
        <end position="3549"/>
    </location>
</feature>
<dbReference type="CDD" id="cd00033">
    <property type="entry name" value="CCP"/>
    <property type="match status" value="34"/>
</dbReference>
<feature type="domain" description="Sushi" evidence="13">
    <location>
        <begin position="3026"/>
        <end position="3084"/>
    </location>
</feature>
<feature type="domain" description="Sushi" evidence="13">
    <location>
        <begin position="2436"/>
        <end position="2495"/>
    </location>
</feature>
<evidence type="ECO:0000259" key="9">
    <source>
        <dbReference type="PROSITE" id="PS50025"/>
    </source>
</evidence>
<feature type="disulfide bond" evidence="7">
    <location>
        <begin position="2466"/>
        <end position="2493"/>
    </location>
</feature>
<feature type="domain" description="Sushi" evidence="13">
    <location>
        <begin position="2206"/>
        <end position="2263"/>
    </location>
</feature>
<reference evidence="15" key="1">
    <citation type="submission" date="2022-11" db="EMBL/GenBank/DDBJ databases">
        <title>Centuries of genome instability and evolution in soft-shell clam transmissible cancer (bioRxiv).</title>
        <authorList>
            <person name="Hart S.F.M."/>
            <person name="Yonemitsu M.A."/>
            <person name="Giersch R.M."/>
            <person name="Beal B.F."/>
            <person name="Arriagada G."/>
            <person name="Davis B.W."/>
            <person name="Ostrander E.A."/>
            <person name="Goff S.P."/>
            <person name="Metzger M.J."/>
        </authorList>
    </citation>
    <scope>NUCLEOTIDE SEQUENCE</scope>
    <source>
        <strain evidence="15">MELC-2E11</strain>
        <tissue evidence="15">Siphon/mantle</tissue>
    </source>
</reference>
<evidence type="ECO:0000256" key="3">
    <source>
        <dbReference type="ARBA" id="ARBA00022737"/>
    </source>
</evidence>
<feature type="disulfide bond" evidence="6">
    <location>
        <begin position="1211"/>
        <end position="1220"/>
    </location>
</feature>
<feature type="disulfide bond" evidence="7">
    <location>
        <begin position="3055"/>
        <end position="3082"/>
    </location>
</feature>
<evidence type="ECO:0000259" key="11">
    <source>
        <dbReference type="PROSITE" id="PS50234"/>
    </source>
</evidence>
<feature type="disulfide bond" evidence="7">
    <location>
        <begin position="1627"/>
        <end position="1654"/>
    </location>
</feature>
<feature type="disulfide bond" evidence="7">
    <location>
        <begin position="2406"/>
        <end position="2433"/>
    </location>
</feature>
<dbReference type="Pfam" id="PF00008">
    <property type="entry name" value="EGF"/>
    <property type="match status" value="5"/>
</dbReference>
<accession>A0ABY7FSR6</accession>
<evidence type="ECO:0000256" key="4">
    <source>
        <dbReference type="ARBA" id="ARBA00023157"/>
    </source>
</evidence>
<dbReference type="Gene3D" id="2.10.50.10">
    <property type="entry name" value="Tumor Necrosis Factor Receptor, subunit A, domain 2"/>
    <property type="match status" value="4"/>
</dbReference>
<feature type="disulfide bond" evidence="7">
    <location>
        <begin position="2996"/>
        <end position="3023"/>
    </location>
</feature>